<keyword evidence="5" id="KW-1185">Reference proteome</keyword>
<keyword evidence="1 4" id="KW-0808">Transferase</keyword>
<dbReference type="STRING" id="1121877.FEAC_07240"/>
<organism evidence="4 5">
    <name type="scientific">Ferrimicrobium acidiphilum DSM 19497</name>
    <dbReference type="NCBI Taxonomy" id="1121877"/>
    <lineage>
        <taxon>Bacteria</taxon>
        <taxon>Bacillati</taxon>
        <taxon>Actinomycetota</taxon>
        <taxon>Acidimicrobiia</taxon>
        <taxon>Acidimicrobiales</taxon>
        <taxon>Acidimicrobiaceae</taxon>
        <taxon>Ferrimicrobium</taxon>
    </lineage>
</organism>
<dbReference type="Gene3D" id="3.40.630.30">
    <property type="match status" value="1"/>
</dbReference>
<comment type="caution">
    <text evidence="4">The sequence shown here is derived from an EMBL/GenBank/DDBJ whole genome shotgun (WGS) entry which is preliminary data.</text>
</comment>
<dbReference type="PROSITE" id="PS51186">
    <property type="entry name" value="GNAT"/>
    <property type="match status" value="1"/>
</dbReference>
<dbReference type="AlphaFoldDB" id="A0A0D8FXB1"/>
<dbReference type="EMBL" id="JXUW01000004">
    <property type="protein sequence ID" value="KJE77614.1"/>
    <property type="molecule type" value="Genomic_DNA"/>
</dbReference>
<gene>
    <name evidence="4" type="primary">mshD2</name>
    <name evidence="4" type="ORF">FEAC_07240</name>
</gene>
<dbReference type="RefSeq" id="WP_035388647.1">
    <property type="nucleotide sequence ID" value="NZ_JQKF01000003.1"/>
</dbReference>
<dbReference type="PANTHER" id="PTHR43877:SF8">
    <property type="entry name" value="N-ACETYLGLUTAMATE SYNTHASE-RELATED"/>
    <property type="match status" value="1"/>
</dbReference>
<dbReference type="GO" id="GO:0035447">
    <property type="term" value="F:mycothiol synthase activity"/>
    <property type="evidence" value="ECO:0007669"/>
    <property type="project" value="UniProtKB-EC"/>
</dbReference>
<dbReference type="OrthoDB" id="273614at2"/>
<evidence type="ECO:0000256" key="2">
    <source>
        <dbReference type="ARBA" id="ARBA00023315"/>
    </source>
</evidence>
<dbReference type="InterPro" id="IPR016181">
    <property type="entry name" value="Acyl_CoA_acyltransferase"/>
</dbReference>
<dbReference type="Proteomes" id="UP000032336">
    <property type="component" value="Unassembled WGS sequence"/>
</dbReference>
<dbReference type="eggNOG" id="COG0456">
    <property type="taxonomic scope" value="Bacteria"/>
</dbReference>
<dbReference type="Pfam" id="PF00583">
    <property type="entry name" value="Acetyltransf_1"/>
    <property type="match status" value="1"/>
</dbReference>
<proteinExistence type="predicted"/>
<evidence type="ECO:0000313" key="5">
    <source>
        <dbReference type="Proteomes" id="UP000032336"/>
    </source>
</evidence>
<dbReference type="EC" id="2.3.1.189" evidence="4"/>
<sequence length="151" mass="16645">MTTSNEWRIEQPARSTPELVLAINQLLPQLSDRASPVTLERLEEMITAPSSHLFVAQDSDDRIGGMLTLAVFPILTGQRAWIEDVVVDAELRGAGLGRLLTQRAILLARELGVTTVDLTSRSGRVAAHRLYESVGFVVRDTSVYRFVVEAS</sequence>
<reference evidence="4 5" key="1">
    <citation type="submission" date="2015-01" db="EMBL/GenBank/DDBJ databases">
        <title>Draft genome of the acidophilic iron oxidizer Ferrimicrobium acidiphilum strain T23.</title>
        <authorList>
            <person name="Poehlein A."/>
            <person name="Eisen S."/>
            <person name="Schloemann M."/>
            <person name="Johnson B.D."/>
            <person name="Daniel R."/>
            <person name="Muehling M."/>
        </authorList>
    </citation>
    <scope>NUCLEOTIDE SEQUENCE [LARGE SCALE GENOMIC DNA]</scope>
    <source>
        <strain evidence="4 5">T23</strain>
    </source>
</reference>
<name>A0A0D8FXB1_9ACTN</name>
<evidence type="ECO:0000256" key="1">
    <source>
        <dbReference type="ARBA" id="ARBA00022679"/>
    </source>
</evidence>
<evidence type="ECO:0000259" key="3">
    <source>
        <dbReference type="PROSITE" id="PS51186"/>
    </source>
</evidence>
<dbReference type="InterPro" id="IPR050832">
    <property type="entry name" value="Bact_Acetyltransf"/>
</dbReference>
<keyword evidence="2 4" id="KW-0012">Acyltransferase</keyword>
<dbReference type="SUPFAM" id="SSF55729">
    <property type="entry name" value="Acyl-CoA N-acyltransferases (Nat)"/>
    <property type="match status" value="1"/>
</dbReference>
<feature type="domain" description="N-acetyltransferase" evidence="3">
    <location>
        <begin position="11"/>
        <end position="151"/>
    </location>
</feature>
<accession>A0A0D8FXB1</accession>
<protein>
    <submittedName>
        <fullName evidence="4">Mycothiol acetyltransferase</fullName>
        <ecNumber evidence="4">2.3.1.189</ecNumber>
    </submittedName>
</protein>
<dbReference type="CDD" id="cd04301">
    <property type="entry name" value="NAT_SF"/>
    <property type="match status" value="1"/>
</dbReference>
<dbReference type="GeneID" id="78372024"/>
<dbReference type="PANTHER" id="PTHR43877">
    <property type="entry name" value="AMINOALKYLPHOSPHONATE N-ACETYLTRANSFERASE-RELATED-RELATED"/>
    <property type="match status" value="1"/>
</dbReference>
<dbReference type="InterPro" id="IPR000182">
    <property type="entry name" value="GNAT_dom"/>
</dbReference>
<evidence type="ECO:0000313" key="4">
    <source>
        <dbReference type="EMBL" id="KJE77614.1"/>
    </source>
</evidence>